<dbReference type="EMBL" id="JBGBPQ010000009">
    <property type="protein sequence ID" value="KAL1519749.1"/>
    <property type="molecule type" value="Genomic_DNA"/>
</dbReference>
<feature type="compositionally biased region" description="Low complexity" evidence="1">
    <location>
        <begin position="474"/>
        <end position="492"/>
    </location>
</feature>
<gene>
    <name evidence="2" type="ORF">AB1Y20_023257</name>
</gene>
<protein>
    <submittedName>
        <fullName evidence="2">Uncharacterized protein</fullName>
    </submittedName>
</protein>
<feature type="compositionally biased region" description="Pro residues" evidence="1">
    <location>
        <begin position="31"/>
        <end position="40"/>
    </location>
</feature>
<reference evidence="2 3" key="1">
    <citation type="journal article" date="2024" name="Science">
        <title>Giant polyketide synthase enzymes in the biosynthesis of giant marine polyether toxins.</title>
        <authorList>
            <person name="Fallon T.R."/>
            <person name="Shende V.V."/>
            <person name="Wierzbicki I.H."/>
            <person name="Pendleton A.L."/>
            <person name="Watervoot N.F."/>
            <person name="Auber R.P."/>
            <person name="Gonzalez D.J."/>
            <person name="Wisecaver J.H."/>
            <person name="Moore B.S."/>
        </authorList>
    </citation>
    <scope>NUCLEOTIDE SEQUENCE [LARGE SCALE GENOMIC DNA]</scope>
    <source>
        <strain evidence="2 3">12B1</strain>
    </source>
</reference>
<evidence type="ECO:0000256" key="1">
    <source>
        <dbReference type="SAM" id="MobiDB-lite"/>
    </source>
</evidence>
<feature type="compositionally biased region" description="Polar residues" evidence="1">
    <location>
        <begin position="327"/>
        <end position="346"/>
    </location>
</feature>
<proteinExistence type="predicted"/>
<dbReference type="Proteomes" id="UP001515480">
    <property type="component" value="Unassembled WGS sequence"/>
</dbReference>
<comment type="caution">
    <text evidence="2">The sequence shown here is derived from an EMBL/GenBank/DDBJ whole genome shotgun (WGS) entry which is preliminary data.</text>
</comment>
<feature type="compositionally biased region" description="Basic and acidic residues" evidence="1">
    <location>
        <begin position="461"/>
        <end position="473"/>
    </location>
</feature>
<name>A0AB34JDD4_PRYPA</name>
<sequence length="499" mass="53746">MEESSNDDDSMRVESHQSLADMEFSDRSVSYPPPNPPPADIPFDVQSHQQEWRSDWGSDNTSRHLMRSRSVDIRTGPVPDWSGQYAESGEMMPSRTLSENAATLGGMYATCPNVPNGVGANGEGRHWVPYSNRDGGQWPLQPPSDGGGWRDAAYCGHSLSTVEAPQFAPTPHGYGEIQPTYHEAPAALSREGGYDEPHGGALPDAGSCVSLASYTQLYVEGEAAHHADDEGSPRHADVSAFPSVTSLPHAYSENHLQSYGAEAHSPSSDRCEPSNFEGGAMYAQEALRPLDCSGGENGYAMHSTCADNAAHSYADSSAAPPPSSYSEQPTVQPTPVSHQASPSLSSYERHGLSSHQTMGQPGMQSHGGVDSAQTAPQAQTYQEARLSSTPHMLPQAYMEVHQIPAYAESQMSSSQTQLPQSPQGQGPPRQSFSQQPYQDSMHQQDSQSQTAFAAAQAQARSHAEEAMKVEAWEKAQAAAQERTLERAAATRRSLQHLPT</sequence>
<accession>A0AB34JDD4</accession>
<evidence type="ECO:0000313" key="3">
    <source>
        <dbReference type="Proteomes" id="UP001515480"/>
    </source>
</evidence>
<keyword evidence="3" id="KW-1185">Reference proteome</keyword>
<dbReference type="AlphaFoldDB" id="A0AB34JDD4"/>
<feature type="compositionally biased region" description="Low complexity" evidence="1">
    <location>
        <begin position="409"/>
        <end position="460"/>
    </location>
</feature>
<feature type="compositionally biased region" description="Polar residues" evidence="1">
    <location>
        <begin position="371"/>
        <end position="386"/>
    </location>
</feature>
<feature type="compositionally biased region" description="Polar residues" evidence="1">
    <location>
        <begin position="353"/>
        <end position="363"/>
    </location>
</feature>
<feature type="region of interest" description="Disordered" evidence="1">
    <location>
        <begin position="312"/>
        <end position="386"/>
    </location>
</feature>
<feature type="region of interest" description="Disordered" evidence="1">
    <location>
        <begin position="408"/>
        <end position="499"/>
    </location>
</feature>
<evidence type="ECO:0000313" key="2">
    <source>
        <dbReference type="EMBL" id="KAL1519749.1"/>
    </source>
</evidence>
<organism evidence="2 3">
    <name type="scientific">Prymnesium parvum</name>
    <name type="common">Toxic golden alga</name>
    <dbReference type="NCBI Taxonomy" id="97485"/>
    <lineage>
        <taxon>Eukaryota</taxon>
        <taxon>Haptista</taxon>
        <taxon>Haptophyta</taxon>
        <taxon>Prymnesiophyceae</taxon>
        <taxon>Prymnesiales</taxon>
        <taxon>Prymnesiaceae</taxon>
        <taxon>Prymnesium</taxon>
    </lineage>
</organism>
<feature type="region of interest" description="Disordered" evidence="1">
    <location>
        <begin position="1"/>
        <end position="75"/>
    </location>
</feature>